<dbReference type="WBParaSite" id="DME_0000574401-mRNA-1">
    <property type="protein sequence ID" value="DME_0000574401-mRNA-1"/>
    <property type="gene ID" value="DME_0000574401"/>
</dbReference>
<gene>
    <name evidence="3" type="ORF">DME_LOCUS9337</name>
</gene>
<dbReference type="AlphaFoldDB" id="A0A0N4UEE3"/>
<feature type="domain" description="Protein kinase" evidence="2">
    <location>
        <begin position="11"/>
        <end position="300"/>
    </location>
</feature>
<dbReference type="InterPro" id="IPR000719">
    <property type="entry name" value="Prot_kinase_dom"/>
</dbReference>
<dbReference type="PANTHER" id="PTHR48014:SF21">
    <property type="entry name" value="SERINE_THREONINE-PROTEIN KINASE FRAY2"/>
    <property type="match status" value="1"/>
</dbReference>
<dbReference type="GO" id="GO:1902554">
    <property type="term" value="C:serine/threonine protein kinase complex"/>
    <property type="evidence" value="ECO:0007669"/>
    <property type="project" value="TreeGrafter"/>
</dbReference>
<evidence type="ECO:0000313" key="4">
    <source>
        <dbReference type="Proteomes" id="UP000038040"/>
    </source>
</evidence>
<dbReference type="GO" id="GO:0006611">
    <property type="term" value="P:protein export from nucleus"/>
    <property type="evidence" value="ECO:0007669"/>
    <property type="project" value="TreeGrafter"/>
</dbReference>
<dbReference type="GO" id="GO:0043539">
    <property type="term" value="F:protein serine/threonine kinase activator activity"/>
    <property type="evidence" value="ECO:0007669"/>
    <property type="project" value="InterPro"/>
</dbReference>
<organism evidence="4 6">
    <name type="scientific">Dracunculus medinensis</name>
    <name type="common">Guinea worm</name>
    <dbReference type="NCBI Taxonomy" id="318479"/>
    <lineage>
        <taxon>Eukaryota</taxon>
        <taxon>Metazoa</taxon>
        <taxon>Ecdysozoa</taxon>
        <taxon>Nematoda</taxon>
        <taxon>Chromadorea</taxon>
        <taxon>Rhabditida</taxon>
        <taxon>Spirurina</taxon>
        <taxon>Dracunculoidea</taxon>
        <taxon>Dracunculidae</taxon>
        <taxon>Dracunculus</taxon>
    </lineage>
</organism>
<proteinExistence type="inferred from homology"/>
<dbReference type="STRING" id="318479.A0A0N4UEE3"/>
<evidence type="ECO:0000256" key="1">
    <source>
        <dbReference type="ARBA" id="ARBA00008874"/>
    </source>
</evidence>
<comment type="similarity">
    <text evidence="1">Belongs to the protein kinase superfamily. STE Ser/Thr protein kinase family. STE20 subfamily.</text>
</comment>
<dbReference type="Pfam" id="PF00069">
    <property type="entry name" value="Pkinase"/>
    <property type="match status" value="1"/>
</dbReference>
<dbReference type="SUPFAM" id="SSF56112">
    <property type="entry name" value="Protein kinase-like (PK-like)"/>
    <property type="match status" value="1"/>
</dbReference>
<dbReference type="PROSITE" id="PS50011">
    <property type="entry name" value="PROTEIN_KINASE_DOM"/>
    <property type="match status" value="1"/>
</dbReference>
<dbReference type="GO" id="GO:0005524">
    <property type="term" value="F:ATP binding"/>
    <property type="evidence" value="ECO:0007669"/>
    <property type="project" value="InterPro"/>
</dbReference>
<dbReference type="InterPro" id="IPR011009">
    <property type="entry name" value="Kinase-like_dom_sf"/>
</dbReference>
<protein>
    <submittedName>
        <fullName evidence="6">Protein kinase domain-containing protein</fullName>
    </submittedName>
</protein>
<evidence type="ECO:0000313" key="3">
    <source>
        <dbReference type="EMBL" id="VDN59364.1"/>
    </source>
</evidence>
<accession>A0A0N4UEE3</accession>
<name>A0A0N4UEE3_DRAME</name>
<keyword evidence="5" id="KW-1185">Reference proteome</keyword>
<sequence>MGTMKQTAPIFSLHGIIGKAFSGLVDVQLAKREGRNNFSALRIISLEVVDYETIKKEVWFLNWLSHPNLASIEESVTVGFDVYIFSSYYDLVFSSAGSVLHIIQTHCKYGLPEKAIAQILKNLLLAVQYLHGQKIVHRSIRCSHVLLASNGQVKLSGLRNCAFLKHNHLTGAKNVLHDFNEDLVEGLLWLAPEVLKQDLNGYGLLSDVYSIGITLCEMANGFPPFFDMDRLQMLYEKSKGTSPRLLDCTTLVEDENFVSNQNQRRNRRFTEHFHAFANICLKPSPEHRLPILKLLSHTFVRSIKKNRSFLSLIPNISPVHKDKAEMMPEVNASRSHSPAALSWRFEN</sequence>
<evidence type="ECO:0000313" key="5">
    <source>
        <dbReference type="Proteomes" id="UP000274756"/>
    </source>
</evidence>
<dbReference type="OrthoDB" id="840771at2759"/>
<dbReference type="EMBL" id="UYYG01001180">
    <property type="protein sequence ID" value="VDN59364.1"/>
    <property type="molecule type" value="Genomic_DNA"/>
</dbReference>
<dbReference type="Gene3D" id="3.30.200.20">
    <property type="entry name" value="Phosphorylase Kinase, domain 1"/>
    <property type="match status" value="1"/>
</dbReference>
<evidence type="ECO:0000313" key="6">
    <source>
        <dbReference type="WBParaSite" id="DME_0000574401-mRNA-1"/>
    </source>
</evidence>
<dbReference type="PANTHER" id="PTHR48014">
    <property type="entry name" value="SERINE/THREONINE-PROTEIN KINASE FRAY2"/>
    <property type="match status" value="1"/>
</dbReference>
<dbReference type="Gene3D" id="1.10.510.10">
    <property type="entry name" value="Transferase(Phosphotransferase) domain 1"/>
    <property type="match status" value="1"/>
</dbReference>
<dbReference type="GO" id="GO:0004672">
    <property type="term" value="F:protein kinase activity"/>
    <property type="evidence" value="ECO:0007669"/>
    <property type="project" value="InterPro"/>
</dbReference>
<reference evidence="3 5" key="2">
    <citation type="submission" date="2018-11" db="EMBL/GenBank/DDBJ databases">
        <authorList>
            <consortium name="Pathogen Informatics"/>
        </authorList>
    </citation>
    <scope>NUCLEOTIDE SEQUENCE [LARGE SCALE GENOMIC DNA]</scope>
</reference>
<dbReference type="Proteomes" id="UP000038040">
    <property type="component" value="Unplaced"/>
</dbReference>
<reference evidence="6" key="1">
    <citation type="submission" date="2017-02" db="UniProtKB">
        <authorList>
            <consortium name="WormBaseParasite"/>
        </authorList>
    </citation>
    <scope>IDENTIFICATION</scope>
</reference>
<dbReference type="InterPro" id="IPR047173">
    <property type="entry name" value="STRAD_A/B-like"/>
</dbReference>
<evidence type="ECO:0000259" key="2">
    <source>
        <dbReference type="PROSITE" id="PS50011"/>
    </source>
</evidence>
<dbReference type="Proteomes" id="UP000274756">
    <property type="component" value="Unassembled WGS sequence"/>
</dbReference>